<dbReference type="AlphaFoldDB" id="A0A2M8GLI4"/>
<gene>
    <name evidence="2" type="ORF">CO007_04795</name>
</gene>
<comment type="caution">
    <text evidence="2">The sequence shown here is derived from an EMBL/GenBank/DDBJ whole genome shotgun (WGS) entry which is preliminary data.</text>
</comment>
<feature type="domain" description="DUF362" evidence="1">
    <location>
        <begin position="44"/>
        <end position="280"/>
    </location>
</feature>
<accession>A0A2M8GLI4</accession>
<reference evidence="3" key="1">
    <citation type="submission" date="2017-09" db="EMBL/GenBank/DDBJ databases">
        <title>Depth-based differentiation of microbial function through sediment-hosted aquifers and enrichment of novel symbionts in the deep terrestrial subsurface.</title>
        <authorList>
            <person name="Probst A.J."/>
            <person name="Ladd B."/>
            <person name="Jarett J.K."/>
            <person name="Geller-Mcgrath D.E."/>
            <person name="Sieber C.M.K."/>
            <person name="Emerson J.B."/>
            <person name="Anantharaman K."/>
            <person name="Thomas B.C."/>
            <person name="Malmstrom R."/>
            <person name="Stieglmeier M."/>
            <person name="Klingl A."/>
            <person name="Woyke T."/>
            <person name="Ryan C.M."/>
            <person name="Banfield J.F."/>
        </authorList>
    </citation>
    <scope>NUCLEOTIDE SEQUENCE [LARGE SCALE GENOMIC DNA]</scope>
</reference>
<name>A0A2M8GLI4_9BACT</name>
<protein>
    <recommendedName>
        <fullName evidence="1">DUF362 domain-containing protein</fullName>
    </recommendedName>
</protein>
<dbReference type="Proteomes" id="UP000229370">
    <property type="component" value="Unassembled WGS sequence"/>
</dbReference>
<evidence type="ECO:0000313" key="3">
    <source>
        <dbReference type="Proteomes" id="UP000229370"/>
    </source>
</evidence>
<evidence type="ECO:0000313" key="2">
    <source>
        <dbReference type="EMBL" id="PJC81417.1"/>
    </source>
</evidence>
<evidence type="ECO:0000259" key="1">
    <source>
        <dbReference type="Pfam" id="PF04015"/>
    </source>
</evidence>
<proteinExistence type="predicted"/>
<sequence length="357" mass="40367">MRISNLIIKGLDKNASDKQLSSVIKEVFLKASKNIFWLKKGDKVLLKPALNSPDPYPATTHPLAIKVISEIIEDRGGEVIVGDQSGVEYVFHSPKGVLHGSSAKNFIKSGMGSSKMNFVGFETSDWDKDFKLFKSNKTTSWKSGFFTTRWIDKIDHIINLPRLSTHAQAGVSLGFKNWVGLLREDSRMKFHYNGPFSWLMRDRAHKLDVKDNLKNRFIERIVEIGLAVKSKLRLTLFVGTKAQATLGPDKKIMSISSKIVTPDQGLVFASDNPVASEVLALAFLTYLYQKLPITNKILQKILIFFNSQIKELGVESVWENKLIKHALKINLGDKLFQIVYFDVPKNIQNELNYQLNV</sequence>
<dbReference type="InterPro" id="IPR007160">
    <property type="entry name" value="DUF362"/>
</dbReference>
<dbReference type="EMBL" id="PFQK01000084">
    <property type="protein sequence ID" value="PJC81417.1"/>
    <property type="molecule type" value="Genomic_DNA"/>
</dbReference>
<dbReference type="Pfam" id="PF04015">
    <property type="entry name" value="DUF362"/>
    <property type="match status" value="1"/>
</dbReference>
<organism evidence="2 3">
    <name type="scientific">Candidatus Roizmanbacteria bacterium CG_4_8_14_3_um_filter_36_10</name>
    <dbReference type="NCBI Taxonomy" id="1974834"/>
    <lineage>
        <taxon>Bacteria</taxon>
        <taxon>Candidatus Roizmaniibacteriota</taxon>
    </lineage>
</organism>